<proteinExistence type="predicted"/>
<evidence type="ECO:0000313" key="2">
    <source>
        <dbReference type="EMBL" id="CAA9222602.1"/>
    </source>
</evidence>
<dbReference type="AlphaFoldDB" id="A0A6J4HFW8"/>
<feature type="compositionally biased region" description="Basic residues" evidence="1">
    <location>
        <begin position="66"/>
        <end position="84"/>
    </location>
</feature>
<reference evidence="2" key="1">
    <citation type="submission" date="2020-02" db="EMBL/GenBank/DDBJ databases">
        <authorList>
            <person name="Meier V. D."/>
        </authorList>
    </citation>
    <scope>NUCLEOTIDE SEQUENCE</scope>
    <source>
        <strain evidence="2">AVDCRST_MAG54</strain>
    </source>
</reference>
<gene>
    <name evidence="2" type="ORF">AVDCRST_MAG54-638</name>
</gene>
<feature type="compositionally biased region" description="Basic residues" evidence="1">
    <location>
        <begin position="92"/>
        <end position="101"/>
    </location>
</feature>
<evidence type="ECO:0000256" key="1">
    <source>
        <dbReference type="SAM" id="MobiDB-lite"/>
    </source>
</evidence>
<name>A0A6J4HFW8_9PSEU</name>
<feature type="compositionally biased region" description="Basic residues" evidence="1">
    <location>
        <begin position="15"/>
        <end position="28"/>
    </location>
</feature>
<dbReference type="EMBL" id="CADCTH010000089">
    <property type="protein sequence ID" value="CAA9222602.1"/>
    <property type="molecule type" value="Genomic_DNA"/>
</dbReference>
<accession>A0A6J4HFW8</accession>
<organism evidence="2">
    <name type="scientific">uncultured Actinomycetospora sp</name>
    <dbReference type="NCBI Taxonomy" id="1135996"/>
    <lineage>
        <taxon>Bacteria</taxon>
        <taxon>Bacillati</taxon>
        <taxon>Actinomycetota</taxon>
        <taxon>Actinomycetes</taxon>
        <taxon>Pseudonocardiales</taxon>
        <taxon>Pseudonocardiaceae</taxon>
        <taxon>Actinomycetospora</taxon>
        <taxon>environmental samples</taxon>
    </lineage>
</organism>
<protein>
    <submittedName>
        <fullName evidence="2">Uncharacterized protein</fullName>
    </submittedName>
</protein>
<feature type="non-terminal residue" evidence="2">
    <location>
        <position position="114"/>
    </location>
</feature>
<feature type="non-terminal residue" evidence="2">
    <location>
        <position position="1"/>
    </location>
</feature>
<sequence length="114" mass="12478">DHSTRPGPHQLQHPRPPRGGRRRHRVRAGPREPAGRGGLVAAVPARGPGRPDDPARPARCRAAGAPRRRPGRGGARAHRARGVRQRVEPGRRRGPRRRALRRPPAARGRRAPGL</sequence>
<feature type="region of interest" description="Disordered" evidence="1">
    <location>
        <begin position="1"/>
        <end position="114"/>
    </location>
</feature>